<organism evidence="2 3">
    <name type="scientific">Lelliottia nimipressuralis</name>
    <dbReference type="NCBI Taxonomy" id="69220"/>
    <lineage>
        <taxon>Bacteria</taxon>
        <taxon>Pseudomonadati</taxon>
        <taxon>Pseudomonadota</taxon>
        <taxon>Gammaproteobacteria</taxon>
        <taxon>Enterobacterales</taxon>
        <taxon>Enterobacteriaceae</taxon>
        <taxon>Lelliottia</taxon>
    </lineage>
</organism>
<accession>A0ABY3P7F5</accession>
<gene>
    <name evidence="2" type="ORF">FZO59_04990</name>
</gene>
<keyword evidence="1" id="KW-0812">Transmembrane</keyword>
<evidence type="ECO:0000313" key="3">
    <source>
        <dbReference type="Proteomes" id="UP000323910"/>
    </source>
</evidence>
<feature type="transmembrane region" description="Helical" evidence="1">
    <location>
        <begin position="78"/>
        <end position="99"/>
    </location>
</feature>
<dbReference type="Proteomes" id="UP000323910">
    <property type="component" value="Unassembled WGS sequence"/>
</dbReference>
<dbReference type="InterPro" id="IPR006481">
    <property type="entry name" value="Phage_lambda_GpS_holin"/>
</dbReference>
<name>A0ABY3P7F5_9ENTR</name>
<dbReference type="RefSeq" id="WP_129036235.1">
    <property type="nucleotide sequence ID" value="NZ_SDDX01000028.1"/>
</dbReference>
<dbReference type="Pfam" id="PF05106">
    <property type="entry name" value="Phage_holin_3_1"/>
    <property type="match status" value="1"/>
</dbReference>
<evidence type="ECO:0000313" key="2">
    <source>
        <dbReference type="EMBL" id="TYT34989.1"/>
    </source>
</evidence>
<keyword evidence="1" id="KW-0472">Membrane</keyword>
<protein>
    <submittedName>
        <fullName evidence="2">Phage holin, lambda family</fullName>
    </submittedName>
</protein>
<feature type="transmembrane region" description="Helical" evidence="1">
    <location>
        <begin position="48"/>
        <end position="66"/>
    </location>
</feature>
<proteinExistence type="predicted"/>
<reference evidence="2 3" key="1">
    <citation type="submission" date="2019-08" db="EMBL/GenBank/DDBJ databases">
        <title>The draft genome of Lelliottia nimipressuralis strain CICC 24156.</title>
        <authorList>
            <person name="Wu W."/>
            <person name="Feng Y."/>
            <person name="Zong Z."/>
        </authorList>
    </citation>
    <scope>NUCLEOTIDE SEQUENCE [LARGE SCALE GENOMIC DNA]</scope>
    <source>
        <strain evidence="2 3">CICC 24156</strain>
    </source>
</reference>
<dbReference type="NCBIfam" id="TIGR01594">
    <property type="entry name" value="holin_lambda"/>
    <property type="match status" value="1"/>
</dbReference>
<comment type="caution">
    <text evidence="2">The sequence shown here is derived from an EMBL/GenBank/DDBJ whole genome shotgun (WGS) entry which is preliminary data.</text>
</comment>
<sequence length="117" mass="12934">MQEPNTPGFWAVSLLWVKKNAPAIYGGLTAFGIAFFLAIRDREFWKQAFTSGILCMLIAISVISALDQLGMDKDYATLIGTFVGGLGVDRCMAIIRMFASAKTNLTFEEKDKKSDKE</sequence>
<dbReference type="EMBL" id="VTFR01000002">
    <property type="protein sequence ID" value="TYT34989.1"/>
    <property type="molecule type" value="Genomic_DNA"/>
</dbReference>
<keyword evidence="3" id="KW-1185">Reference proteome</keyword>
<evidence type="ECO:0000256" key="1">
    <source>
        <dbReference type="SAM" id="Phobius"/>
    </source>
</evidence>
<keyword evidence="1" id="KW-1133">Transmembrane helix</keyword>
<feature type="transmembrane region" description="Helical" evidence="1">
    <location>
        <begin position="20"/>
        <end position="39"/>
    </location>
</feature>